<feature type="region of interest" description="Disordered" evidence="1">
    <location>
        <begin position="96"/>
        <end position="117"/>
    </location>
</feature>
<dbReference type="STRING" id="867345.SAMN05421693_13513"/>
<evidence type="ECO:0000256" key="1">
    <source>
        <dbReference type="SAM" id="MobiDB-lite"/>
    </source>
</evidence>
<dbReference type="RefSeq" id="WP_238375987.1">
    <property type="nucleotide sequence ID" value="NZ_FOFO01000035.1"/>
</dbReference>
<protein>
    <submittedName>
        <fullName evidence="2">Uncharacterized protein</fullName>
    </submittedName>
</protein>
<name>A0A1H9GCU3_9GAMM</name>
<gene>
    <name evidence="2" type="ORF">SAMN05421693_13513</name>
</gene>
<reference evidence="2 3" key="1">
    <citation type="submission" date="2016-10" db="EMBL/GenBank/DDBJ databases">
        <authorList>
            <person name="de Groot N.N."/>
        </authorList>
    </citation>
    <scope>NUCLEOTIDE SEQUENCE [LARGE SCALE GENOMIC DNA]</scope>
    <source>
        <strain evidence="2 3">B7-7</strain>
    </source>
</reference>
<dbReference type="Proteomes" id="UP000199496">
    <property type="component" value="Unassembled WGS sequence"/>
</dbReference>
<evidence type="ECO:0000313" key="3">
    <source>
        <dbReference type="Proteomes" id="UP000199496"/>
    </source>
</evidence>
<keyword evidence="3" id="KW-1185">Reference proteome</keyword>
<sequence>MTSQTIKLPLARYRLWFQAQTPVTLPRFAGSTWRGTLGHALKKAVCVTRQPHCRSCMLLHACAHAYIFETPPPPGAGKMRKYTAAPHPFVQCRRQVPDRRPPYTSHGDGTQTCTGGA</sequence>
<dbReference type="EMBL" id="FOFO01000035">
    <property type="protein sequence ID" value="SEQ47879.1"/>
    <property type="molecule type" value="Genomic_DNA"/>
</dbReference>
<accession>A0A1H9GCU3</accession>
<feature type="compositionally biased region" description="Polar residues" evidence="1">
    <location>
        <begin position="107"/>
        <end position="117"/>
    </location>
</feature>
<dbReference type="AlphaFoldDB" id="A0A1H9GCU3"/>
<proteinExistence type="predicted"/>
<evidence type="ECO:0000313" key="2">
    <source>
        <dbReference type="EMBL" id="SEQ47879.1"/>
    </source>
</evidence>
<organism evidence="2 3">
    <name type="scientific">Ectothiorhodospira magna</name>
    <dbReference type="NCBI Taxonomy" id="867345"/>
    <lineage>
        <taxon>Bacteria</taxon>
        <taxon>Pseudomonadati</taxon>
        <taxon>Pseudomonadota</taxon>
        <taxon>Gammaproteobacteria</taxon>
        <taxon>Chromatiales</taxon>
        <taxon>Ectothiorhodospiraceae</taxon>
        <taxon>Ectothiorhodospira</taxon>
    </lineage>
</organism>